<dbReference type="Proteomes" id="UP000430120">
    <property type="component" value="Unassembled WGS sequence"/>
</dbReference>
<keyword evidence="2" id="KW-1185">Reference proteome</keyword>
<comment type="caution">
    <text evidence="1">The sequence shown here is derived from an EMBL/GenBank/DDBJ whole genome shotgun (WGS) entry which is preliminary data.</text>
</comment>
<dbReference type="RefSeq" id="WP_151124616.1">
    <property type="nucleotide sequence ID" value="NZ_CP088081.1"/>
</dbReference>
<sequence length="204" mass="21103">MDDALTLARRAAVGSYSWARAARPDAAAIVALHLGDAASALALGRAAQPERVIALDLGLATLARRFFASDRPGEAAIETAIAEVEDAIMPLRPVLPPEAWLVSTDAAVAAVAEQAGLSWQAGPATLDRDTVEALFHRWAALALGRPASQDALPIGGPGAGRFAATLLVLREWLHHLPQTALAVAPMAPSPSAFSYPLSAAGIEP</sequence>
<dbReference type="AlphaFoldDB" id="A0A643FAF1"/>
<gene>
    <name evidence="1" type="ORF">F7Q92_13295</name>
</gene>
<reference evidence="1 2" key="1">
    <citation type="submission" date="2019-09" db="EMBL/GenBank/DDBJ databases">
        <title>Draft genome sequences of 48 bacterial type strains from the CCUG.</title>
        <authorList>
            <person name="Tunovic T."/>
            <person name="Pineiro-Iglesias B."/>
            <person name="Unosson C."/>
            <person name="Inganas E."/>
            <person name="Ohlen M."/>
            <person name="Cardew S."/>
            <person name="Jensie-Markopoulos S."/>
            <person name="Salva-Serra F."/>
            <person name="Jaen-Luchoro D."/>
            <person name="Karlsson R."/>
            <person name="Svensson-Stadler L."/>
            <person name="Chun J."/>
            <person name="Moore E."/>
        </authorList>
    </citation>
    <scope>NUCLEOTIDE SEQUENCE [LARGE SCALE GENOMIC DNA]</scope>
    <source>
        <strain evidence="1 2">CCUG 30977</strain>
    </source>
</reference>
<name>A0A643FAF1_IDEDE</name>
<proteinExistence type="predicted"/>
<organism evidence="1 2">
    <name type="scientific">Ideonella dechloratans</name>
    <dbReference type="NCBI Taxonomy" id="36863"/>
    <lineage>
        <taxon>Bacteria</taxon>
        <taxon>Pseudomonadati</taxon>
        <taxon>Pseudomonadota</taxon>
        <taxon>Betaproteobacteria</taxon>
        <taxon>Burkholderiales</taxon>
        <taxon>Sphaerotilaceae</taxon>
        <taxon>Ideonella</taxon>
    </lineage>
</organism>
<dbReference type="Gene3D" id="3.30.420.150">
    <property type="entry name" value="Exopolyphosphatase. Domain 2"/>
    <property type="match status" value="1"/>
</dbReference>
<protein>
    <submittedName>
        <fullName evidence="1">Uncharacterized protein</fullName>
    </submittedName>
</protein>
<dbReference type="OrthoDB" id="6504658at2"/>
<evidence type="ECO:0000313" key="2">
    <source>
        <dbReference type="Proteomes" id="UP000430120"/>
    </source>
</evidence>
<evidence type="ECO:0000313" key="1">
    <source>
        <dbReference type="EMBL" id="KAB0580637.1"/>
    </source>
</evidence>
<accession>A0A643FAF1</accession>
<dbReference type="EMBL" id="VZPB01000031">
    <property type="protein sequence ID" value="KAB0580637.1"/>
    <property type="molecule type" value="Genomic_DNA"/>
</dbReference>